<dbReference type="EMBL" id="MJEQ01000455">
    <property type="protein sequence ID" value="OIT36230.1"/>
    <property type="molecule type" value="Genomic_DNA"/>
</dbReference>
<dbReference type="PANTHER" id="PTHR31286">
    <property type="entry name" value="GLYCINE-RICH CELL WALL STRUCTURAL PROTEIN 1.8-LIKE"/>
    <property type="match status" value="1"/>
</dbReference>
<gene>
    <name evidence="2" type="ORF">A4A49_02046</name>
</gene>
<protein>
    <recommendedName>
        <fullName evidence="4">DUF4283 domain-containing protein</fullName>
    </recommendedName>
</protein>
<sequence>MGNNNPSSSSTNNSKNQPRPPIPVSKPSFTTSVSASLANSSSAKQPVKITHGTHMSRPAVYFSAQDFFVTLSEDCKFTIVGKFTIGKPNMDKVRRWDILSKMVISIGTIMAPDMTTYSKSRGNVAKIKVETDLLKIRKDQIWLGFKRLDSNEKDGYWLDIEYEDAPSYCQYCRKQGYDVLSCRNNKREKEIQAQEANKEANIDQWNVQKGNKKGNQHTNGSNNLDIDESDKGMLNDIDSEFEALGEESKTAEYKQDVNDSNDDFESIEQQSNSDDAQSVTSDDHANKLLEIFSYHSPPPQEIDQAFEEVIGQHHLSPWGHEIIKGRFSSTRGGHSSKGGRANIRDKCIPAVKFSEDKDDQSISL</sequence>
<dbReference type="Gramene" id="OIT36230">
    <property type="protein sequence ID" value="OIT36230"/>
    <property type="gene ID" value="A4A49_02046"/>
</dbReference>
<keyword evidence="3" id="KW-1185">Reference proteome</keyword>
<feature type="compositionally biased region" description="Basic and acidic residues" evidence="1">
    <location>
        <begin position="246"/>
        <end position="257"/>
    </location>
</feature>
<feature type="region of interest" description="Disordered" evidence="1">
    <location>
        <begin position="1"/>
        <end position="30"/>
    </location>
</feature>
<evidence type="ECO:0008006" key="4">
    <source>
        <dbReference type="Google" id="ProtNLM"/>
    </source>
</evidence>
<feature type="compositionally biased region" description="Polar residues" evidence="1">
    <location>
        <begin position="267"/>
        <end position="280"/>
    </location>
</feature>
<dbReference type="Proteomes" id="UP000187609">
    <property type="component" value="Unassembled WGS sequence"/>
</dbReference>
<proteinExistence type="predicted"/>
<reference evidence="2" key="1">
    <citation type="submission" date="2016-11" db="EMBL/GenBank/DDBJ databases">
        <title>The genome of Nicotiana attenuata.</title>
        <authorList>
            <person name="Xu S."/>
            <person name="Brockmoeller T."/>
            <person name="Gaquerel E."/>
            <person name="Navarro A."/>
            <person name="Kuhl H."/>
            <person name="Gase K."/>
            <person name="Ling Z."/>
            <person name="Zhou W."/>
            <person name="Kreitzer C."/>
            <person name="Stanke M."/>
            <person name="Tang H."/>
            <person name="Lyons E."/>
            <person name="Pandey P."/>
            <person name="Pandey S.P."/>
            <person name="Timmermann B."/>
            <person name="Baldwin I.T."/>
        </authorList>
    </citation>
    <scope>NUCLEOTIDE SEQUENCE [LARGE SCALE GENOMIC DNA]</scope>
    <source>
        <strain evidence="2">UT</strain>
    </source>
</reference>
<evidence type="ECO:0000256" key="1">
    <source>
        <dbReference type="SAM" id="MobiDB-lite"/>
    </source>
</evidence>
<evidence type="ECO:0000313" key="2">
    <source>
        <dbReference type="EMBL" id="OIT36230.1"/>
    </source>
</evidence>
<evidence type="ECO:0000313" key="3">
    <source>
        <dbReference type="Proteomes" id="UP000187609"/>
    </source>
</evidence>
<name>A0A314L3P3_NICAT</name>
<dbReference type="AlphaFoldDB" id="A0A314L3P3"/>
<feature type="region of interest" description="Disordered" evidence="1">
    <location>
        <begin position="193"/>
        <end position="232"/>
    </location>
</feature>
<dbReference type="STRING" id="49451.A0A314L3P3"/>
<feature type="compositionally biased region" description="Low complexity" evidence="1">
    <location>
        <begin position="1"/>
        <end position="16"/>
    </location>
</feature>
<dbReference type="InterPro" id="IPR040256">
    <property type="entry name" value="At4g02000-like"/>
</dbReference>
<comment type="caution">
    <text evidence="2">The sequence shown here is derived from an EMBL/GenBank/DDBJ whole genome shotgun (WGS) entry which is preliminary data.</text>
</comment>
<feature type="region of interest" description="Disordered" evidence="1">
    <location>
        <begin position="245"/>
        <end position="281"/>
    </location>
</feature>
<dbReference type="PANTHER" id="PTHR31286:SF177">
    <property type="entry name" value="ENDONUCLEASE_EXONUCLEASE_PHOSPHATASE"/>
    <property type="match status" value="1"/>
</dbReference>
<organism evidence="2 3">
    <name type="scientific">Nicotiana attenuata</name>
    <name type="common">Coyote tobacco</name>
    <dbReference type="NCBI Taxonomy" id="49451"/>
    <lineage>
        <taxon>Eukaryota</taxon>
        <taxon>Viridiplantae</taxon>
        <taxon>Streptophyta</taxon>
        <taxon>Embryophyta</taxon>
        <taxon>Tracheophyta</taxon>
        <taxon>Spermatophyta</taxon>
        <taxon>Magnoliopsida</taxon>
        <taxon>eudicotyledons</taxon>
        <taxon>Gunneridae</taxon>
        <taxon>Pentapetalae</taxon>
        <taxon>asterids</taxon>
        <taxon>lamiids</taxon>
        <taxon>Solanales</taxon>
        <taxon>Solanaceae</taxon>
        <taxon>Nicotianoideae</taxon>
        <taxon>Nicotianeae</taxon>
        <taxon>Nicotiana</taxon>
    </lineage>
</organism>
<accession>A0A314L3P3</accession>